<evidence type="ECO:0000313" key="2">
    <source>
        <dbReference type="EMBL" id="PAB59008.1"/>
    </source>
</evidence>
<dbReference type="GO" id="GO:0016787">
    <property type="term" value="F:hydrolase activity"/>
    <property type="evidence" value="ECO:0007669"/>
    <property type="project" value="UniProtKB-KW"/>
</dbReference>
<accession>A0A267MJB7</accession>
<dbReference type="PANTHER" id="PTHR33594:SF1">
    <property type="entry name" value="HD_PDEASE DOMAIN-CONTAINING PROTEIN"/>
    <property type="match status" value="1"/>
</dbReference>
<dbReference type="EMBL" id="NIBG01000010">
    <property type="protein sequence ID" value="PAB59008.1"/>
    <property type="molecule type" value="Genomic_DNA"/>
</dbReference>
<dbReference type="PROSITE" id="PS51831">
    <property type="entry name" value="HD"/>
    <property type="match status" value="1"/>
</dbReference>
<evidence type="ECO:0000313" key="3">
    <source>
        <dbReference type="Proteomes" id="UP000216024"/>
    </source>
</evidence>
<dbReference type="Pfam" id="PF01966">
    <property type="entry name" value="HD"/>
    <property type="match status" value="1"/>
</dbReference>
<dbReference type="SMART" id="SM00471">
    <property type="entry name" value="HDc"/>
    <property type="match status" value="1"/>
</dbReference>
<dbReference type="AlphaFoldDB" id="A0A267MJB7"/>
<keyword evidence="3" id="KW-1185">Reference proteome</keyword>
<dbReference type="Gene3D" id="1.10.472.50">
    <property type="entry name" value="HD-domain/PDEase-like"/>
    <property type="match status" value="1"/>
</dbReference>
<keyword evidence="2" id="KW-0378">Hydrolase</keyword>
<organism evidence="2 3">
    <name type="scientific">Anaeromicrobium sediminis</name>
    <dbReference type="NCBI Taxonomy" id="1478221"/>
    <lineage>
        <taxon>Bacteria</taxon>
        <taxon>Bacillati</taxon>
        <taxon>Bacillota</taxon>
        <taxon>Clostridia</taxon>
        <taxon>Peptostreptococcales</taxon>
        <taxon>Thermotaleaceae</taxon>
        <taxon>Anaeromicrobium</taxon>
    </lineage>
</organism>
<dbReference type="InterPro" id="IPR003607">
    <property type="entry name" value="HD/PDEase_dom"/>
</dbReference>
<dbReference type="PANTHER" id="PTHR33594">
    <property type="entry name" value="SUPERFAMILY HYDROLASE, PUTATIVE (AFU_ORTHOLOGUE AFUA_1G03035)-RELATED"/>
    <property type="match status" value="1"/>
</dbReference>
<gene>
    <name evidence="2" type="ORF">CCE28_12560</name>
</gene>
<reference evidence="2 3" key="1">
    <citation type="submission" date="2017-06" db="EMBL/GenBank/DDBJ databases">
        <title>Draft genome sequence of anaerobic fermentative bacterium Anaeromicrobium sediminis DY2726D isolated from West Pacific Ocean sediments.</title>
        <authorList>
            <person name="Zeng X."/>
        </authorList>
    </citation>
    <scope>NUCLEOTIDE SEQUENCE [LARGE SCALE GENOMIC DNA]</scope>
    <source>
        <strain evidence="2 3">DY2726D</strain>
    </source>
</reference>
<dbReference type="CDD" id="cd00077">
    <property type="entry name" value="HDc"/>
    <property type="match status" value="1"/>
</dbReference>
<dbReference type="Proteomes" id="UP000216024">
    <property type="component" value="Unassembled WGS sequence"/>
</dbReference>
<protein>
    <submittedName>
        <fullName evidence="2">Phosphohydrolase</fullName>
    </submittedName>
</protein>
<dbReference type="SUPFAM" id="SSF109604">
    <property type="entry name" value="HD-domain/PDEase-like"/>
    <property type="match status" value="1"/>
</dbReference>
<comment type="caution">
    <text evidence="2">The sequence shown here is derived from an EMBL/GenBank/DDBJ whole genome shotgun (WGS) entry which is preliminary data.</text>
</comment>
<dbReference type="RefSeq" id="WP_095134074.1">
    <property type="nucleotide sequence ID" value="NZ_NIBG01000010.1"/>
</dbReference>
<name>A0A267MJB7_9FIRM</name>
<sequence length="215" mass="25142">MERQKIIESIKDIVKKQLMGEGTGHDWWHTLRVYNMAKNMATQEKANMFIVEISALIHDLYDWKFYGEEGQIRKTGKLLNEFIEDEKEIEIIMDIIMNISFKGGTASAKQNTLEGKIVQDADRLDALGAIGIGRAFAYGGHKNREMYNPNMAPMKYSNLEEYKNSKGHTINHFYEKLLLLKDKMNTQTGKKMAKERHEFMENFLEQFYKEWDGEK</sequence>
<proteinExistence type="predicted"/>
<evidence type="ECO:0000259" key="1">
    <source>
        <dbReference type="PROSITE" id="PS51831"/>
    </source>
</evidence>
<dbReference type="InterPro" id="IPR006674">
    <property type="entry name" value="HD_domain"/>
</dbReference>
<feature type="domain" description="HD" evidence="1">
    <location>
        <begin position="26"/>
        <end position="127"/>
    </location>
</feature>
<dbReference type="Gene3D" id="1.20.58.1910">
    <property type="match status" value="1"/>
</dbReference>
<dbReference type="OrthoDB" id="9797344at2"/>